<feature type="compositionally biased region" description="Polar residues" evidence="1">
    <location>
        <begin position="1"/>
        <end position="12"/>
    </location>
</feature>
<dbReference type="RefSeq" id="WP_016456915.1">
    <property type="nucleotide sequence ID" value="NZ_KE150269.1"/>
</dbReference>
<feature type="transmembrane region" description="Helical" evidence="2">
    <location>
        <begin position="148"/>
        <end position="170"/>
    </location>
</feature>
<evidence type="ECO:0000256" key="1">
    <source>
        <dbReference type="SAM" id="MobiDB-lite"/>
    </source>
</evidence>
<comment type="caution">
    <text evidence="3">The sequence shown here is derived from an EMBL/GenBank/DDBJ whole genome shotgun (WGS) entry which is preliminary data.</text>
</comment>
<feature type="transmembrane region" description="Helical" evidence="2">
    <location>
        <begin position="319"/>
        <end position="339"/>
    </location>
</feature>
<feature type="region of interest" description="Disordered" evidence="1">
    <location>
        <begin position="1"/>
        <end position="55"/>
    </location>
</feature>
<keyword evidence="2" id="KW-0812">Transmembrane</keyword>
<reference evidence="3 4" key="1">
    <citation type="submission" date="2013-04" db="EMBL/GenBank/DDBJ databases">
        <title>The Genome Sequence of Propionimicrobium lymphophilum ACS-093-V-SCH5.</title>
        <authorList>
            <consortium name="The Broad Institute Genomics Platform"/>
            <person name="Earl A."/>
            <person name="Ward D."/>
            <person name="Feldgarden M."/>
            <person name="Gevers D."/>
            <person name="Saerens B."/>
            <person name="Vaneechoutte M."/>
            <person name="Walker B."/>
            <person name="Young S."/>
            <person name="Zeng Q."/>
            <person name="Gargeya S."/>
            <person name="Fitzgerald M."/>
            <person name="Haas B."/>
            <person name="Abouelleil A."/>
            <person name="Allen A.W."/>
            <person name="Alvarado L."/>
            <person name="Arachchi H.M."/>
            <person name="Berlin A.M."/>
            <person name="Chapman S.B."/>
            <person name="Gainer-Dewar J."/>
            <person name="Goldberg J."/>
            <person name="Griggs A."/>
            <person name="Gujja S."/>
            <person name="Hansen M."/>
            <person name="Howarth C."/>
            <person name="Imamovic A."/>
            <person name="Ireland A."/>
            <person name="Larimer J."/>
            <person name="McCowan C."/>
            <person name="Murphy C."/>
            <person name="Pearson M."/>
            <person name="Poon T.W."/>
            <person name="Priest M."/>
            <person name="Roberts A."/>
            <person name="Saif S."/>
            <person name="Shea T."/>
            <person name="Sisk P."/>
            <person name="Sykes S."/>
            <person name="Wortman J."/>
            <person name="Nusbaum C."/>
            <person name="Birren B."/>
        </authorList>
    </citation>
    <scope>NUCLEOTIDE SEQUENCE [LARGE SCALE GENOMIC DNA]</scope>
    <source>
        <strain evidence="3 4">ACS-093-V-SCH5</strain>
    </source>
</reference>
<evidence type="ECO:0000313" key="3">
    <source>
        <dbReference type="EMBL" id="EPD32540.1"/>
    </source>
</evidence>
<keyword evidence="4" id="KW-1185">Reference proteome</keyword>
<dbReference type="AlphaFoldDB" id="S2W2F9"/>
<sequence>MSTTRSTGSNSWDNEETRRIWPDDDKTSAYRLDDEPTRVVDSGNEPTQVVGNNEATRAIYSNEPTQAFEPPHEPTRVMPVQDFQEATYETPNVDYYPTPQPQREPFEDYVAERFGDENPAPRQTQPDAYGEDYEVESESPRKSLWRRFLRNMGVGIALSAIYALCLFLAASHNGNLDTTSSSIVVGALTGVVCTIVASLLNLLLNVNGNMRSFISFIGLLYVLEQWLKIIQTQGFGSFPFDEQLTAMLPIGLTVCGLIGGTLDKLLDLLDTDPNSKVGFVLRTLSIVSGIVAIFAGVTAFCAFGTQIGVYLTPWGQNSTLLPSAVMVLAIISVGLALALPKLSKIMKLLGYAAFLGSVGLGVFAILGYQTNPLLSLILSAIN</sequence>
<feature type="region of interest" description="Disordered" evidence="1">
    <location>
        <begin position="116"/>
        <end position="135"/>
    </location>
</feature>
<protein>
    <submittedName>
        <fullName evidence="3">Uncharacterized protein</fullName>
    </submittedName>
</protein>
<evidence type="ECO:0000256" key="2">
    <source>
        <dbReference type="SAM" id="Phobius"/>
    </source>
</evidence>
<feature type="transmembrane region" description="Helical" evidence="2">
    <location>
        <begin position="182"/>
        <end position="204"/>
    </location>
</feature>
<organism evidence="3 4">
    <name type="scientific">Propionimicrobium lymphophilum ACS-093-V-SCH5</name>
    <dbReference type="NCBI Taxonomy" id="883161"/>
    <lineage>
        <taxon>Bacteria</taxon>
        <taxon>Bacillati</taxon>
        <taxon>Actinomycetota</taxon>
        <taxon>Actinomycetes</taxon>
        <taxon>Propionibacteriales</taxon>
        <taxon>Propionibacteriaceae</taxon>
        <taxon>Propionimicrobium</taxon>
    </lineage>
</organism>
<keyword evidence="2" id="KW-0472">Membrane</keyword>
<proteinExistence type="predicted"/>
<name>S2W2F9_9ACTN</name>
<dbReference type="EMBL" id="AGZR01000009">
    <property type="protein sequence ID" value="EPD32540.1"/>
    <property type="molecule type" value="Genomic_DNA"/>
</dbReference>
<feature type="compositionally biased region" description="Basic and acidic residues" evidence="1">
    <location>
        <begin position="15"/>
        <end position="38"/>
    </location>
</feature>
<feature type="transmembrane region" description="Helical" evidence="2">
    <location>
        <begin position="213"/>
        <end position="231"/>
    </location>
</feature>
<accession>S2W2F9</accession>
<gene>
    <name evidence="3" type="ORF">HMPREF9306_02112</name>
</gene>
<feature type="compositionally biased region" description="Polar residues" evidence="1">
    <location>
        <begin position="44"/>
        <end position="55"/>
    </location>
</feature>
<feature type="transmembrane region" description="Helical" evidence="2">
    <location>
        <begin position="283"/>
        <end position="307"/>
    </location>
</feature>
<dbReference type="STRING" id="883161.HMPREF9306_02112"/>
<feature type="transmembrane region" description="Helical" evidence="2">
    <location>
        <begin position="243"/>
        <end position="262"/>
    </location>
</feature>
<evidence type="ECO:0000313" key="4">
    <source>
        <dbReference type="Proteomes" id="UP000014417"/>
    </source>
</evidence>
<dbReference type="HOGENOM" id="CLU_723324_0_0_11"/>
<keyword evidence="2" id="KW-1133">Transmembrane helix</keyword>
<dbReference type="Proteomes" id="UP000014417">
    <property type="component" value="Unassembled WGS sequence"/>
</dbReference>
<feature type="transmembrane region" description="Helical" evidence="2">
    <location>
        <begin position="348"/>
        <end position="368"/>
    </location>
</feature>